<organism evidence="8">
    <name type="scientific">Rhodosorus marinus</name>
    <dbReference type="NCBI Taxonomy" id="101924"/>
    <lineage>
        <taxon>Eukaryota</taxon>
        <taxon>Rhodophyta</taxon>
        <taxon>Stylonematophyceae</taxon>
        <taxon>Stylonematales</taxon>
        <taxon>Stylonemataceae</taxon>
        <taxon>Rhodosorus</taxon>
    </lineage>
</organism>
<evidence type="ECO:0000256" key="5">
    <source>
        <dbReference type="ARBA" id="ARBA00046045"/>
    </source>
</evidence>
<comment type="subcellular location">
    <subcellularLocation>
        <location evidence="1">Cytoplasm</location>
        <location evidence="1">Cytosol</location>
    </subcellularLocation>
    <subcellularLocation>
        <location evidence="2">Lysosome membrane</location>
    </subcellularLocation>
</comment>
<evidence type="ECO:0000256" key="2">
    <source>
        <dbReference type="ARBA" id="ARBA00004656"/>
    </source>
</evidence>
<keyword evidence="4" id="KW-0458">Lysosome</keyword>
<dbReference type="GO" id="GO:0005765">
    <property type="term" value="C:lysosomal membrane"/>
    <property type="evidence" value="ECO:0007669"/>
    <property type="project" value="UniProtKB-SubCell"/>
</dbReference>
<dbReference type="Gene3D" id="1.10.472.80">
    <property type="entry name" value="Ypt/Rab-GAP domain of gyp1p, domain 3"/>
    <property type="match status" value="1"/>
</dbReference>
<sequence length="428" mass="49025">MNFRAAYLRSLGFEHEKIAKSEVGALFSEDVIPVNQLRKLCLRVGIGSTWRGEVWKIILGVIPPQRAAWDSTSEIRKQSYEQLYEAASLVLTSEERTREDGMLAAYSVHQYFLRRASKASSAKLYPSVRTIRSFLLSEEAARARSVLRIMLRVFNTEWESFWCAVKFIQAQRIVAVLKHSGKRLQSWGVAYRVRLLSELLVQKEPQIVKTLHATGLREEDFAKLWLRNCLADALREDDVIALWDHLIAAPADFVSHFSLELLKHLEPQINELKHEGKAEILQLLANIPPLQSLEKFTLPAAAATASLLDKNTNLDPLLTFDVEWPLLQYGDRGGKFGFHAKGYQNKRCTTRRRGVKRHELDTTFRGYPRSPPPTHPRTHPQATATFELYVAKEATEETRTGDQLVPDVFPFKLCRLVRENVPRKRMPQ</sequence>
<name>A0A7S3ED56_9RHOD</name>
<dbReference type="EMBL" id="HBHW01018629">
    <property type="protein sequence ID" value="CAE0046326.1"/>
    <property type="molecule type" value="Transcribed_RNA"/>
</dbReference>
<evidence type="ECO:0000259" key="6">
    <source>
        <dbReference type="PROSITE" id="PS50086"/>
    </source>
</evidence>
<dbReference type="EMBL" id="HBHW01018627">
    <property type="protein sequence ID" value="CAE0046324.1"/>
    <property type="molecule type" value="Transcribed_RNA"/>
</dbReference>
<dbReference type="PANTHER" id="PTHR13530:SF3">
    <property type="entry name" value="TBC1 DOMAIN FAMILY MEMBER 7"/>
    <property type="match status" value="1"/>
</dbReference>
<dbReference type="EMBL" id="HBHW01018632">
    <property type="protein sequence ID" value="CAE0046329.1"/>
    <property type="molecule type" value="Transcribed_RNA"/>
</dbReference>
<reference evidence="8" key="1">
    <citation type="submission" date="2021-01" db="EMBL/GenBank/DDBJ databases">
        <authorList>
            <person name="Corre E."/>
            <person name="Pelletier E."/>
            <person name="Niang G."/>
            <person name="Scheremetjew M."/>
            <person name="Finn R."/>
            <person name="Kale V."/>
            <person name="Holt S."/>
            <person name="Cochrane G."/>
            <person name="Meng A."/>
            <person name="Brown T."/>
            <person name="Cohen L."/>
        </authorList>
    </citation>
    <scope>NUCLEOTIDE SEQUENCE</scope>
    <source>
        <strain evidence="8">CCMP 769</strain>
    </source>
</reference>
<dbReference type="GO" id="GO:0005096">
    <property type="term" value="F:GTPase activator activity"/>
    <property type="evidence" value="ECO:0007669"/>
    <property type="project" value="TreeGrafter"/>
</dbReference>
<protein>
    <recommendedName>
        <fullName evidence="3">TBC1 domain family member 7</fullName>
    </recommendedName>
</protein>
<dbReference type="InterPro" id="IPR039842">
    <property type="entry name" value="TBC1D7"/>
</dbReference>
<dbReference type="GO" id="GO:0032007">
    <property type="term" value="P:negative regulation of TOR signaling"/>
    <property type="evidence" value="ECO:0007669"/>
    <property type="project" value="TreeGrafter"/>
</dbReference>
<gene>
    <name evidence="7" type="ORF">RMAR00112_LOCUS14303</name>
    <name evidence="8" type="ORF">RMAR00112_LOCUS14305</name>
    <name evidence="9" type="ORF">RMAR00112_LOCUS14306</name>
    <name evidence="10" type="ORF">RMAR00112_LOCUS14308</name>
</gene>
<dbReference type="Pfam" id="PF00566">
    <property type="entry name" value="RabGAP-TBC"/>
    <property type="match status" value="1"/>
</dbReference>
<comment type="function">
    <text evidence="5">Non-catalytic component of the TSC-TBC complex, a multiprotein complex that acts as a negative regulator of the canonical mTORC1 complex, an evolutionarily conserved central nutrient sensor that stimulates anabolic reactions and macromolecule biosynthesis to promote cellular biomass generation and growth. The TSC-TBC complex acts as a GTPase-activating protein (GAP) for the small GTPase RHEB, a direct activator of the protein kinase activity of mTORC1. In absence of nutrients, the TSC-TBC complex inhibits mTORC1, thereby preventing phosphorylation of ribosomal protein S6 kinase (RPS6KB1 and RPS6KB2) and EIF4EBP1 (4E-BP1) by the mTORC1 signaling. The TSC-TBC complex is inactivated in response to nutrients, relieving inhibition of mTORC1.</text>
</comment>
<dbReference type="GO" id="GO:0005829">
    <property type="term" value="C:cytosol"/>
    <property type="evidence" value="ECO:0007669"/>
    <property type="project" value="UniProtKB-SubCell"/>
</dbReference>
<evidence type="ECO:0000313" key="10">
    <source>
        <dbReference type="EMBL" id="CAE0046329.1"/>
    </source>
</evidence>
<evidence type="ECO:0000256" key="3">
    <source>
        <dbReference type="ARBA" id="ARBA00015455"/>
    </source>
</evidence>
<dbReference type="AlphaFoldDB" id="A0A7S3ED56"/>
<proteinExistence type="predicted"/>
<dbReference type="PROSITE" id="PS50086">
    <property type="entry name" value="TBC_RABGAP"/>
    <property type="match status" value="1"/>
</dbReference>
<dbReference type="EMBL" id="HBHW01018630">
    <property type="protein sequence ID" value="CAE0046327.1"/>
    <property type="molecule type" value="Transcribed_RNA"/>
</dbReference>
<evidence type="ECO:0000313" key="7">
    <source>
        <dbReference type="EMBL" id="CAE0046324.1"/>
    </source>
</evidence>
<evidence type="ECO:0000313" key="9">
    <source>
        <dbReference type="EMBL" id="CAE0046327.1"/>
    </source>
</evidence>
<feature type="domain" description="Rab-GAP TBC" evidence="6">
    <location>
        <begin position="45"/>
        <end position="250"/>
    </location>
</feature>
<dbReference type="InterPro" id="IPR000195">
    <property type="entry name" value="Rab-GAP-TBC_dom"/>
</dbReference>
<accession>A0A7S3ED56</accession>
<evidence type="ECO:0000256" key="1">
    <source>
        <dbReference type="ARBA" id="ARBA00004514"/>
    </source>
</evidence>
<dbReference type="SMART" id="SM00164">
    <property type="entry name" value="TBC"/>
    <property type="match status" value="1"/>
</dbReference>
<dbReference type="SUPFAM" id="SSF47923">
    <property type="entry name" value="Ypt/Rab-GAP domain of gyp1p"/>
    <property type="match status" value="2"/>
</dbReference>
<evidence type="ECO:0000313" key="8">
    <source>
        <dbReference type="EMBL" id="CAE0046326.1"/>
    </source>
</evidence>
<dbReference type="PANTHER" id="PTHR13530">
    <property type="entry name" value="TBC1 DOMAIN FAMILY MEMBER 7"/>
    <property type="match status" value="1"/>
</dbReference>
<dbReference type="InterPro" id="IPR035969">
    <property type="entry name" value="Rab-GAP_TBC_sf"/>
</dbReference>
<dbReference type="Gene3D" id="1.10.10.750">
    <property type="entry name" value="Ypt/Rab-GAP domain of gyp1p, domain 1"/>
    <property type="match status" value="1"/>
</dbReference>
<evidence type="ECO:0000256" key="4">
    <source>
        <dbReference type="ARBA" id="ARBA00023228"/>
    </source>
</evidence>